<evidence type="ECO:0000313" key="1">
    <source>
        <dbReference type="EMBL" id="SMB25815.1"/>
    </source>
</evidence>
<accession>A0A7Z7HQS2</accession>
<name>A0A7Z7HQS2_9PROT</name>
<gene>
    <name evidence="1" type="ORF">SDENCHOL_11350</name>
</gene>
<reference evidence="1" key="1">
    <citation type="submission" date="2017-03" db="EMBL/GenBank/DDBJ databases">
        <authorList>
            <consortium name="AG Boll"/>
        </authorList>
    </citation>
    <scope>NUCLEOTIDE SEQUENCE [LARGE SCALE GENOMIC DNA]</scope>
    <source>
        <strain evidence="1">Chol</strain>
    </source>
</reference>
<organism evidence="1 2">
    <name type="scientific">Sterolibacterium denitrificans</name>
    <dbReference type="NCBI Taxonomy" id="157592"/>
    <lineage>
        <taxon>Bacteria</taxon>
        <taxon>Pseudomonadati</taxon>
        <taxon>Pseudomonadota</taxon>
        <taxon>Betaproteobacteria</taxon>
        <taxon>Nitrosomonadales</taxon>
        <taxon>Sterolibacteriaceae</taxon>
        <taxon>Sterolibacterium</taxon>
    </lineage>
</organism>
<dbReference type="RefSeq" id="WP_154716536.1">
    <property type="nucleotide sequence ID" value="NZ_LT837803.1"/>
</dbReference>
<dbReference type="Proteomes" id="UP000242886">
    <property type="component" value="Chromosome SDENCHOL"/>
</dbReference>
<protein>
    <submittedName>
        <fullName evidence="1">Uncharacterized protein</fullName>
    </submittedName>
</protein>
<sequence length="66" mass="7602">MPDKFFASGMPRDPSIRQWHASWPIALPAILVRWVRCGLPHNLLRSAAFVARPLSGRPEIQQRWPD</sequence>
<keyword evidence="2" id="KW-1185">Reference proteome</keyword>
<proteinExistence type="predicted"/>
<dbReference type="AlphaFoldDB" id="A0A7Z7HQS2"/>
<dbReference type="EMBL" id="LT837803">
    <property type="protein sequence ID" value="SMB25815.1"/>
    <property type="molecule type" value="Genomic_DNA"/>
</dbReference>
<evidence type="ECO:0000313" key="2">
    <source>
        <dbReference type="Proteomes" id="UP000242886"/>
    </source>
</evidence>